<accession>A0A934K2A4</accession>
<proteinExistence type="predicted"/>
<protein>
    <submittedName>
        <fullName evidence="1">Replication initiator protein A</fullName>
    </submittedName>
</protein>
<dbReference type="RefSeq" id="WP_337311485.1">
    <property type="nucleotide sequence ID" value="NZ_JAEKNS010000084.1"/>
</dbReference>
<dbReference type="Proteomes" id="UP000606991">
    <property type="component" value="Unassembled WGS sequence"/>
</dbReference>
<dbReference type="AlphaFoldDB" id="A0A934K2A4"/>
<evidence type="ECO:0000313" key="1">
    <source>
        <dbReference type="EMBL" id="MBJ7594886.1"/>
    </source>
</evidence>
<reference evidence="1 2" key="1">
    <citation type="submission" date="2020-10" db="EMBL/GenBank/DDBJ databases">
        <title>Ca. Dormibacterota MAGs.</title>
        <authorList>
            <person name="Montgomery K."/>
        </authorList>
    </citation>
    <scope>NUCLEOTIDE SEQUENCE [LARGE SCALE GENOMIC DNA]</scope>
    <source>
        <strain evidence="1">SC8812_S17_18</strain>
    </source>
</reference>
<dbReference type="EMBL" id="JAEKNS010000084">
    <property type="protein sequence ID" value="MBJ7594886.1"/>
    <property type="molecule type" value="Genomic_DNA"/>
</dbReference>
<comment type="caution">
    <text evidence="1">The sequence shown here is derived from an EMBL/GenBank/DDBJ whole genome shotgun (WGS) entry which is preliminary data.</text>
</comment>
<gene>
    <name evidence="1" type="ORF">JF886_08490</name>
</gene>
<sequence length="344" mass="38417">MDPHEPALTVDVAEPIIEVLGRPEAPWHKFVRERPDLMGSGGGDQLEIEVVPAPKGPLPGIGRFENNLARKAIIVMRPSRDGEINSGSMVRPDLMGTTTLTYTLGVLGPREMDICTWVMGRWRNGSPMVQFSLRELSRALGIKWKGQLGRDLADSLRRLKATTISGSVYDPKTRRRATAHISIFDMVHIAERNVGAEAPTAAGATVTVQLSTWLTEQLMAGQFSDFDWDTYRRLIDNPFIRRLFVLFESEQGSPDGTCLEFPVNEKLGNTIGTDEATANPSRFRSRLAQAGKEICSIHKQYESVRLKAGERRGEYRLEVRRTAGWYQEKIADRRRLNSAAAVAI</sequence>
<evidence type="ECO:0000313" key="2">
    <source>
        <dbReference type="Proteomes" id="UP000606991"/>
    </source>
</evidence>
<organism evidence="1 2">
    <name type="scientific">Candidatus Aeolococcus gillhamiae</name>
    <dbReference type="NCBI Taxonomy" id="3127015"/>
    <lineage>
        <taxon>Bacteria</taxon>
        <taxon>Bacillati</taxon>
        <taxon>Candidatus Dormiibacterota</taxon>
        <taxon>Candidatus Dormibacteria</taxon>
        <taxon>Candidatus Aeolococcales</taxon>
        <taxon>Candidatus Aeolococcaceae</taxon>
        <taxon>Candidatus Aeolococcus</taxon>
    </lineage>
</organism>
<name>A0A934K2A4_9BACT</name>